<evidence type="ECO:0000256" key="1">
    <source>
        <dbReference type="ARBA" id="ARBA00022628"/>
    </source>
</evidence>
<evidence type="ECO:0000313" key="5">
    <source>
        <dbReference type="EMBL" id="MFC5747193.1"/>
    </source>
</evidence>
<dbReference type="RefSeq" id="WP_378282810.1">
    <property type="nucleotide sequence ID" value="NZ_JBHSON010000020.1"/>
</dbReference>
<dbReference type="PIRSF" id="PIRSF001495">
    <property type="entry name" value="Met_asp_mut_epsi"/>
    <property type="match status" value="1"/>
</dbReference>
<sequence>MARGSSEPERRSGFGSRVEAARAAGRLVVQPRMGFEDPATMRRGLTAVRDAPATTVGTITVDSYTRIGDHEAARRALRNGSRLNGYPITAHARDVTRELVHGLADQDFPVQVRHGSSDPEPIIAAMLAAGLDATEGGPVSYCLPYGRTPLRDSVDRWARACETLAGLQDSGRHPHVETFGGCMLGQLCPPGLLVALSVLEALFFVQRGLRDVSLSYAQQIDPEQDREAVAALDRLAARLLPTARWHIVVYAYMGVYPRTRTGALRLLRDAAELAAGSAADRLIVKTVAEAHRIPTIEENVEALVVAHDAAARSPAFPPVTGDTETYREALALVEAVLELHADMGTALRRAFANGYLDVPYCLHPDNRGGTTSRISGGRLRWADTGAMPIRVPPAERSGAGAPGSDELLDALSQMERKYDAPAASPAAGGPTSGSPTLGGSS</sequence>
<evidence type="ECO:0000256" key="4">
    <source>
        <dbReference type="SAM" id="MobiDB-lite"/>
    </source>
</evidence>
<gene>
    <name evidence="5" type="ORF">ACFPZN_16315</name>
</gene>
<evidence type="ECO:0000313" key="6">
    <source>
        <dbReference type="Proteomes" id="UP001596074"/>
    </source>
</evidence>
<proteinExistence type="predicted"/>
<keyword evidence="2" id="KW-0413">Isomerase</keyword>
<name>A0ABW0ZXG0_9ACTN</name>
<keyword evidence="1" id="KW-0846">Cobalamin</keyword>
<accession>A0ABW0ZXG0</accession>
<keyword evidence="6" id="KW-1185">Reference proteome</keyword>
<dbReference type="Gene3D" id="3.20.20.240">
    <property type="entry name" value="Methylmalonyl-CoA mutase"/>
    <property type="match status" value="1"/>
</dbReference>
<keyword evidence="3" id="KW-0170">Cobalt</keyword>
<feature type="compositionally biased region" description="Low complexity" evidence="4">
    <location>
        <begin position="420"/>
        <end position="441"/>
    </location>
</feature>
<dbReference type="Proteomes" id="UP001596074">
    <property type="component" value="Unassembled WGS sequence"/>
</dbReference>
<dbReference type="InterPro" id="IPR016176">
    <property type="entry name" value="Cbl-dep_enz_cat"/>
</dbReference>
<organism evidence="5 6">
    <name type="scientific">Actinomadura rugatobispora</name>
    <dbReference type="NCBI Taxonomy" id="1994"/>
    <lineage>
        <taxon>Bacteria</taxon>
        <taxon>Bacillati</taxon>
        <taxon>Actinomycetota</taxon>
        <taxon>Actinomycetes</taxon>
        <taxon>Streptosporangiales</taxon>
        <taxon>Thermomonosporaceae</taxon>
        <taxon>Actinomadura</taxon>
    </lineage>
</organism>
<evidence type="ECO:0000256" key="3">
    <source>
        <dbReference type="ARBA" id="ARBA00023285"/>
    </source>
</evidence>
<dbReference type="SUPFAM" id="SSF51703">
    <property type="entry name" value="Cobalamin (vitamin B12)-dependent enzymes"/>
    <property type="match status" value="1"/>
</dbReference>
<reference evidence="6" key="1">
    <citation type="journal article" date="2019" name="Int. J. Syst. Evol. Microbiol.">
        <title>The Global Catalogue of Microorganisms (GCM) 10K type strain sequencing project: providing services to taxonomists for standard genome sequencing and annotation.</title>
        <authorList>
            <consortium name="The Broad Institute Genomics Platform"/>
            <consortium name="The Broad Institute Genome Sequencing Center for Infectious Disease"/>
            <person name="Wu L."/>
            <person name="Ma J."/>
        </authorList>
    </citation>
    <scope>NUCLEOTIDE SEQUENCE [LARGE SCALE GENOMIC DNA]</scope>
    <source>
        <strain evidence="6">KCTC 42087</strain>
    </source>
</reference>
<dbReference type="Pfam" id="PF06368">
    <property type="entry name" value="Met_asp_mut_E"/>
    <property type="match status" value="1"/>
</dbReference>
<evidence type="ECO:0000256" key="2">
    <source>
        <dbReference type="ARBA" id="ARBA00023235"/>
    </source>
</evidence>
<feature type="region of interest" description="Disordered" evidence="4">
    <location>
        <begin position="389"/>
        <end position="441"/>
    </location>
</feature>
<dbReference type="EMBL" id="JBHSON010000020">
    <property type="protein sequence ID" value="MFC5747193.1"/>
    <property type="molecule type" value="Genomic_DNA"/>
</dbReference>
<protein>
    <submittedName>
        <fullName evidence="5">Methylaspartate mutase</fullName>
    </submittedName>
</protein>
<dbReference type="InterPro" id="IPR006396">
    <property type="entry name" value="Glu_mut_E"/>
</dbReference>
<comment type="caution">
    <text evidence="5">The sequence shown here is derived from an EMBL/GenBank/DDBJ whole genome shotgun (WGS) entry which is preliminary data.</text>
</comment>